<dbReference type="GO" id="GO:0016616">
    <property type="term" value="F:oxidoreductase activity, acting on the CH-OH group of donors, NAD or NADP as acceptor"/>
    <property type="evidence" value="ECO:0007669"/>
    <property type="project" value="InterPro"/>
</dbReference>
<evidence type="ECO:0000313" key="7">
    <source>
        <dbReference type="EMBL" id="OBI31452.1"/>
    </source>
</evidence>
<dbReference type="GO" id="GO:0051287">
    <property type="term" value="F:NAD binding"/>
    <property type="evidence" value="ECO:0007669"/>
    <property type="project" value="InterPro"/>
</dbReference>
<dbReference type="OrthoDB" id="4324715at2"/>
<dbReference type="InterPro" id="IPR006139">
    <property type="entry name" value="D-isomer_2_OHA_DH_cat_dom"/>
</dbReference>
<dbReference type="Proteomes" id="UP000093943">
    <property type="component" value="Unassembled WGS sequence"/>
</dbReference>
<accession>A0A1A2Y2A3</accession>
<feature type="domain" description="D-isomer specific 2-hydroxyacid dehydrogenase NAD-binding" evidence="6">
    <location>
        <begin position="108"/>
        <end position="277"/>
    </location>
</feature>
<dbReference type="SUPFAM" id="SSF52283">
    <property type="entry name" value="Formate/glycerate dehydrogenase catalytic domain-like"/>
    <property type="match status" value="1"/>
</dbReference>
<dbReference type="AlphaFoldDB" id="A0A1A2Y2A3"/>
<dbReference type="Pfam" id="PF02826">
    <property type="entry name" value="2-Hacid_dh_C"/>
    <property type="match status" value="1"/>
</dbReference>
<comment type="caution">
    <text evidence="7">The sequence shown here is derived from an EMBL/GenBank/DDBJ whole genome shotgun (WGS) entry which is preliminary data.</text>
</comment>
<dbReference type="PROSITE" id="PS00671">
    <property type="entry name" value="D_2_HYDROXYACID_DH_3"/>
    <property type="match status" value="1"/>
</dbReference>
<dbReference type="InterPro" id="IPR036291">
    <property type="entry name" value="NAD(P)-bd_dom_sf"/>
</dbReference>
<dbReference type="SUPFAM" id="SSF51735">
    <property type="entry name" value="NAD(P)-binding Rossmann-fold domains"/>
    <property type="match status" value="1"/>
</dbReference>
<dbReference type="EMBL" id="LZKG01000058">
    <property type="protein sequence ID" value="OBI31452.1"/>
    <property type="molecule type" value="Genomic_DNA"/>
</dbReference>
<evidence type="ECO:0000259" key="5">
    <source>
        <dbReference type="Pfam" id="PF00389"/>
    </source>
</evidence>
<dbReference type="InterPro" id="IPR029753">
    <property type="entry name" value="D-isomer_DH_CS"/>
</dbReference>
<gene>
    <name evidence="7" type="ORF">A5710_18000</name>
</gene>
<dbReference type="Pfam" id="PF00389">
    <property type="entry name" value="2-Hacid_dh"/>
    <property type="match status" value="1"/>
</dbReference>
<protein>
    <submittedName>
        <fullName evidence="7">Hydroxyacid dehydrogenase</fullName>
    </submittedName>
</protein>
<reference evidence="8" key="1">
    <citation type="submission" date="2016-06" db="EMBL/GenBank/DDBJ databases">
        <authorList>
            <person name="Sutton G."/>
            <person name="Brinkac L."/>
            <person name="Sanka R."/>
            <person name="Adams M."/>
            <person name="Lau E."/>
            <person name="Sam S."/>
            <person name="Sreng N."/>
            <person name="Him V."/>
            <person name="Kerleguer A."/>
            <person name="Cheng S."/>
        </authorList>
    </citation>
    <scope>NUCLEOTIDE SEQUENCE [LARGE SCALE GENOMIC DNA]</scope>
    <source>
        <strain evidence="8">E1876</strain>
    </source>
</reference>
<proteinExistence type="inferred from homology"/>
<keyword evidence="3" id="KW-0520">NAD</keyword>
<dbReference type="Gene3D" id="3.40.50.720">
    <property type="entry name" value="NAD(P)-binding Rossmann-like Domain"/>
    <property type="match status" value="2"/>
</dbReference>
<evidence type="ECO:0000256" key="3">
    <source>
        <dbReference type="ARBA" id="ARBA00023027"/>
    </source>
</evidence>
<organism evidence="7 8">
    <name type="scientific">Mycolicibacter sinensis (strain JDM601)</name>
    <name type="common">Mycobacterium sinense</name>
    <dbReference type="NCBI Taxonomy" id="875328"/>
    <lineage>
        <taxon>Bacteria</taxon>
        <taxon>Bacillati</taxon>
        <taxon>Actinomycetota</taxon>
        <taxon>Actinomycetes</taxon>
        <taxon>Mycobacteriales</taxon>
        <taxon>Mycobacteriaceae</taxon>
        <taxon>Mycolicibacter</taxon>
    </lineage>
</organism>
<name>A0A1A2Y2A3_MYCSD</name>
<sequence length="326" mass="34395">MDARPVVTVQHAESVPAQLDSIGADAELRMVPSSRLGEAISGCDVLFVYDFSSPALESVWPAAGALRWVQVAAIGVDAVLFDDLIDSDVVVTNSRGIFEEPIAEYVLGQILAFAKDFRRSEDAQRAQRWQHFDTEPIAGASVTIVGPGPVGRAIARLLRAVGMTVCGVGRAPREDPDFGAITTDLAAAAADADYVVLAAPLTPQSRGMVDAGVLAAMRPTARLINVGRGELVDTDALVSALQTGALAGAALDVVDPEPLPADHPLWSAPGVRLTPHHSGDITGWRIALQQQFIANFRRYVSGQPLHNVVDKRRGYAPSPATPSGTG</sequence>
<evidence type="ECO:0000259" key="6">
    <source>
        <dbReference type="Pfam" id="PF02826"/>
    </source>
</evidence>
<evidence type="ECO:0000256" key="2">
    <source>
        <dbReference type="ARBA" id="ARBA00023002"/>
    </source>
</evidence>
<feature type="domain" description="D-isomer specific 2-hydroxyacid dehydrogenase catalytic" evidence="5">
    <location>
        <begin position="32"/>
        <end position="309"/>
    </location>
</feature>
<evidence type="ECO:0000256" key="1">
    <source>
        <dbReference type="ARBA" id="ARBA00005854"/>
    </source>
</evidence>
<evidence type="ECO:0000313" key="8">
    <source>
        <dbReference type="Proteomes" id="UP000093943"/>
    </source>
</evidence>
<keyword evidence="2 4" id="KW-0560">Oxidoreductase</keyword>
<comment type="similarity">
    <text evidence="1 4">Belongs to the D-isomer specific 2-hydroxyacid dehydrogenase family.</text>
</comment>
<dbReference type="CDD" id="cd05300">
    <property type="entry name" value="2-Hacid_dh_1"/>
    <property type="match status" value="1"/>
</dbReference>
<dbReference type="PANTHER" id="PTHR43333:SF1">
    <property type="entry name" value="D-ISOMER SPECIFIC 2-HYDROXYACID DEHYDROGENASE NAD-BINDING DOMAIN-CONTAINING PROTEIN"/>
    <property type="match status" value="1"/>
</dbReference>
<dbReference type="PANTHER" id="PTHR43333">
    <property type="entry name" value="2-HACID_DH_C DOMAIN-CONTAINING PROTEIN"/>
    <property type="match status" value="1"/>
</dbReference>
<dbReference type="RefSeq" id="WP_064923622.1">
    <property type="nucleotide sequence ID" value="NZ_LZJK01000138.1"/>
</dbReference>
<evidence type="ECO:0000256" key="4">
    <source>
        <dbReference type="RuleBase" id="RU003719"/>
    </source>
</evidence>
<dbReference type="InterPro" id="IPR006140">
    <property type="entry name" value="D-isomer_DH_NAD-bd"/>
</dbReference>